<dbReference type="PANTHER" id="PTHR14136:SF17">
    <property type="entry name" value="BTB_POZ DOMAIN-CONTAINING PROTEIN KCTD9"/>
    <property type="match status" value="1"/>
</dbReference>
<name>A0A9K3D047_9EUKA</name>
<dbReference type="Pfam" id="PF00805">
    <property type="entry name" value="Pentapeptide"/>
    <property type="match status" value="2"/>
</dbReference>
<proteinExistence type="predicted"/>
<reference evidence="1 2" key="1">
    <citation type="journal article" date="2018" name="PLoS ONE">
        <title>The draft genome of Kipferlia bialata reveals reductive genome evolution in fornicate parasites.</title>
        <authorList>
            <person name="Tanifuji G."/>
            <person name="Takabayashi S."/>
            <person name="Kume K."/>
            <person name="Takagi M."/>
            <person name="Nakayama T."/>
            <person name="Kamikawa R."/>
            <person name="Inagaki Y."/>
            <person name="Hashimoto T."/>
        </authorList>
    </citation>
    <scope>NUCLEOTIDE SEQUENCE [LARGE SCALE GENOMIC DNA]</scope>
    <source>
        <strain evidence="1">NY0173</strain>
    </source>
</reference>
<dbReference type="AlphaFoldDB" id="A0A9K3D047"/>
<dbReference type="InterPro" id="IPR051082">
    <property type="entry name" value="Pentapeptide-BTB/POZ_domain"/>
</dbReference>
<dbReference type="Pfam" id="PF13599">
    <property type="entry name" value="Pentapeptide_4"/>
    <property type="match status" value="1"/>
</dbReference>
<dbReference type="Gene3D" id="2.160.20.80">
    <property type="entry name" value="E3 ubiquitin-protein ligase SopA"/>
    <property type="match status" value="2"/>
</dbReference>
<protein>
    <submittedName>
        <fullName evidence="1">Uncharacterized protein</fullName>
    </submittedName>
</protein>
<comment type="caution">
    <text evidence="1">The sequence shown here is derived from an EMBL/GenBank/DDBJ whole genome shotgun (WGS) entry which is preliminary data.</text>
</comment>
<gene>
    <name evidence="1" type="ORF">KIPB_007503</name>
</gene>
<keyword evidence="2" id="KW-1185">Reference proteome</keyword>
<dbReference type="EMBL" id="BDIP01002129">
    <property type="protein sequence ID" value="GIQ85775.1"/>
    <property type="molecule type" value="Genomic_DNA"/>
</dbReference>
<sequence length="858" mass="90462">MSYPKQWCFSPQSIVPSSHIGPLVLSASFSLPPSGEISTLYPTPGEPTLADTQFPSLSSRVIASLPGLSIDIESAIIGGSPFEETLSDTPSQSTKSEAQCAVTVLSHSHNALLTLYGGRIVQAVGIADVPTGGLHGTVGLSTQGGRHHLLTLNPTHEHCAMAMVHAVGMVGGVATWVQVGCEVTEGAKDAIVACVREGSGMFGTVMYGRDSCDGSLVVALGMGDFISHILRLDTTTHAPTLSLCCTLATPITVTAEDMTLSCSGGTAVLSYMYASPTGMDPCRDTCMSLRTGGCYESRVIGHNLIRGYVGSVFRDESDSLHLAVKDWMCVPLHVDAETLALVGTTLLYTERASTLHALDLSPLLETTMLASAPPHPTSIPLPLDKASLDVVGVAEYDCGACKWGVSLQLPNDVTTLPLVTDQALVVGECMYACMKGQLNQLPQLMSVPLGSTRAHTTKYPLSLTCQPRYDGDSLYMVLPTAAGDRRQRVNRSLALLGECSISVLSDGMSAVGECDRQACMEGVVCTEGGCFSVKGGVWLPMTEVRGGISSSPVELTSLEDVVSHLSRMSAGVVVSGVCLKEYMVGRMVEGWSFNKCSFTSLSHATLANCTFHECNMSGCDVDSVTLRDCLLSQCGARNITFTAGSTLVNVEFRDCNLDGSHLDSASPIVSGHNINLPPINMTNRTLTEDELEGVDVTCWDMSGSVISDCNLSLVEGLTVPHICSLSALTSCDLSDMDLKGVDLSGTDATGSEFIGANLSGAVFTGACLQHCNFEHSNLSGVRGLTERQLKSMSGVTAATISGVDMRGWDLSEVVLDGADLPGCQMQGAVVDETLCHGTQFPKGGEGPTFNHAKYISRR</sequence>
<dbReference type="SUPFAM" id="SSF141571">
    <property type="entry name" value="Pentapeptide repeat-like"/>
    <property type="match status" value="1"/>
</dbReference>
<organism evidence="1 2">
    <name type="scientific">Kipferlia bialata</name>
    <dbReference type="NCBI Taxonomy" id="797122"/>
    <lineage>
        <taxon>Eukaryota</taxon>
        <taxon>Metamonada</taxon>
        <taxon>Carpediemonas-like organisms</taxon>
        <taxon>Kipferlia</taxon>
    </lineage>
</organism>
<accession>A0A9K3D047</accession>
<dbReference type="Proteomes" id="UP000265618">
    <property type="component" value="Unassembled WGS sequence"/>
</dbReference>
<evidence type="ECO:0000313" key="1">
    <source>
        <dbReference type="EMBL" id="GIQ85775.1"/>
    </source>
</evidence>
<dbReference type="PANTHER" id="PTHR14136">
    <property type="entry name" value="BTB_POZ DOMAIN-CONTAINING PROTEIN KCTD9"/>
    <property type="match status" value="1"/>
</dbReference>
<dbReference type="InterPro" id="IPR001646">
    <property type="entry name" value="5peptide_repeat"/>
</dbReference>
<evidence type="ECO:0000313" key="2">
    <source>
        <dbReference type="Proteomes" id="UP000265618"/>
    </source>
</evidence>
<dbReference type="OrthoDB" id="9989223at2759"/>